<evidence type="ECO:0000313" key="2">
    <source>
        <dbReference type="EMBL" id="GCF11060.1"/>
    </source>
</evidence>
<sequence length="337" mass="38394">MQTSSLTLVTDFPVDARVRIWRRIFSAPGEFDELQVDAYLIITDHFILCCDTLLCPEDKEILLASVRDELRAGRQLLLFNSHADWDHTWGNGSFVPDPSNPAHAALPPDKLLSQGALIIGHERCAERLLSEANQQFLRSYQQRYVLFQNVTLHPPDITFQQQIVLHGGDLTLHIQHSPGHCVEHSTIWIPELRILLAFDCAEQPFPTIEDPHALRTTLERLQKLHPQIVLCSHGKSVQPQILAQNLAYLRQLEACCRDIRGAEQLTTSTLYPYQQALHDANLTLDSPIDHNFYRDVHQNNLQTVWQHRHRLYTSLPAAPSQTYLDGSSESIEPPSSF</sequence>
<evidence type="ECO:0000259" key="1">
    <source>
        <dbReference type="SMART" id="SM00849"/>
    </source>
</evidence>
<reference evidence="2 3" key="1">
    <citation type="submission" date="2019-01" db="EMBL/GenBank/DDBJ databases">
        <title>Draft genome sequence of Dictyobacter sp. Uno17.</title>
        <authorList>
            <person name="Wang C.M."/>
            <person name="Zheng Y."/>
            <person name="Sakai Y."/>
            <person name="Abe K."/>
            <person name="Yokota A."/>
            <person name="Yabe S."/>
        </authorList>
    </citation>
    <scope>NUCLEOTIDE SEQUENCE [LARGE SCALE GENOMIC DNA]</scope>
    <source>
        <strain evidence="2 3">Uno17</strain>
    </source>
</reference>
<feature type="domain" description="Metallo-beta-lactamase" evidence="1">
    <location>
        <begin position="35"/>
        <end position="233"/>
    </location>
</feature>
<dbReference type="Proteomes" id="UP000322530">
    <property type="component" value="Unassembled WGS sequence"/>
</dbReference>
<dbReference type="InterPro" id="IPR036866">
    <property type="entry name" value="RibonucZ/Hydroxyglut_hydro"/>
</dbReference>
<dbReference type="Pfam" id="PF00753">
    <property type="entry name" value="Lactamase_B"/>
    <property type="match status" value="1"/>
</dbReference>
<proteinExistence type="predicted"/>
<dbReference type="PANTHER" id="PTHR42951">
    <property type="entry name" value="METALLO-BETA-LACTAMASE DOMAIN-CONTAINING"/>
    <property type="match status" value="1"/>
</dbReference>
<dbReference type="OrthoDB" id="420651at2"/>
<dbReference type="Gene3D" id="3.60.15.10">
    <property type="entry name" value="Ribonuclease Z/Hydroxyacylglutathione hydrolase-like"/>
    <property type="match status" value="1"/>
</dbReference>
<name>A0A5A5THK8_9CHLR</name>
<dbReference type="EMBL" id="BIXY01000092">
    <property type="protein sequence ID" value="GCF11060.1"/>
    <property type="molecule type" value="Genomic_DNA"/>
</dbReference>
<dbReference type="PANTHER" id="PTHR42951:SF4">
    <property type="entry name" value="ACYL-COENZYME A THIOESTERASE MBLAC2"/>
    <property type="match status" value="1"/>
</dbReference>
<comment type="caution">
    <text evidence="2">The sequence shown here is derived from an EMBL/GenBank/DDBJ whole genome shotgun (WGS) entry which is preliminary data.</text>
</comment>
<protein>
    <recommendedName>
        <fullName evidence="1">Metallo-beta-lactamase domain-containing protein</fullName>
    </recommendedName>
</protein>
<dbReference type="SMART" id="SM00849">
    <property type="entry name" value="Lactamase_B"/>
    <property type="match status" value="1"/>
</dbReference>
<accession>A0A5A5THK8</accession>
<dbReference type="SUPFAM" id="SSF56281">
    <property type="entry name" value="Metallo-hydrolase/oxidoreductase"/>
    <property type="match status" value="1"/>
</dbReference>
<gene>
    <name evidence="2" type="ORF">KDI_46240</name>
</gene>
<dbReference type="InterPro" id="IPR001279">
    <property type="entry name" value="Metallo-B-lactamas"/>
</dbReference>
<dbReference type="InterPro" id="IPR050855">
    <property type="entry name" value="NDM-1-like"/>
</dbReference>
<organism evidence="2 3">
    <name type="scientific">Dictyobacter arantiisoli</name>
    <dbReference type="NCBI Taxonomy" id="2014874"/>
    <lineage>
        <taxon>Bacteria</taxon>
        <taxon>Bacillati</taxon>
        <taxon>Chloroflexota</taxon>
        <taxon>Ktedonobacteria</taxon>
        <taxon>Ktedonobacterales</taxon>
        <taxon>Dictyobacteraceae</taxon>
        <taxon>Dictyobacter</taxon>
    </lineage>
</organism>
<dbReference type="AlphaFoldDB" id="A0A5A5THK8"/>
<keyword evidence="3" id="KW-1185">Reference proteome</keyword>
<evidence type="ECO:0000313" key="3">
    <source>
        <dbReference type="Proteomes" id="UP000322530"/>
    </source>
</evidence>
<dbReference type="RefSeq" id="WP_149403909.1">
    <property type="nucleotide sequence ID" value="NZ_BIXY01000092.1"/>
</dbReference>